<dbReference type="GO" id="GO:0005886">
    <property type="term" value="C:plasma membrane"/>
    <property type="evidence" value="ECO:0007669"/>
    <property type="project" value="UniProtKB-SubCell"/>
</dbReference>
<dbReference type="NCBIfam" id="NF007898">
    <property type="entry name" value="PRK10604.1"/>
    <property type="match status" value="1"/>
</dbReference>
<gene>
    <name evidence="13" type="primary">rstB</name>
    <name evidence="13" type="ORF">EAH77_16885</name>
</gene>
<keyword evidence="14" id="KW-1185">Reference proteome</keyword>
<dbReference type="AlphaFoldDB" id="A0A502GB60"/>
<organism evidence="13 14">
    <name type="scientific">Ewingella americana</name>
    <dbReference type="NCBI Taxonomy" id="41202"/>
    <lineage>
        <taxon>Bacteria</taxon>
        <taxon>Pseudomonadati</taxon>
        <taxon>Pseudomonadota</taxon>
        <taxon>Gammaproteobacteria</taxon>
        <taxon>Enterobacterales</taxon>
        <taxon>Yersiniaceae</taxon>
        <taxon>Ewingella</taxon>
    </lineage>
</organism>
<dbReference type="InterPro" id="IPR036890">
    <property type="entry name" value="HATPase_C_sf"/>
</dbReference>
<keyword evidence="10" id="KW-1133">Transmembrane helix</keyword>
<dbReference type="Pfam" id="PF02518">
    <property type="entry name" value="HATPase_c"/>
    <property type="match status" value="1"/>
</dbReference>
<feature type="transmembrane region" description="Helical" evidence="10">
    <location>
        <begin position="136"/>
        <end position="157"/>
    </location>
</feature>
<evidence type="ECO:0000313" key="14">
    <source>
        <dbReference type="Proteomes" id="UP000317663"/>
    </source>
</evidence>
<dbReference type="SMART" id="SM00387">
    <property type="entry name" value="HATPase_c"/>
    <property type="match status" value="1"/>
</dbReference>
<dbReference type="Pfam" id="PF00512">
    <property type="entry name" value="HisKA"/>
    <property type="match status" value="1"/>
</dbReference>
<dbReference type="PROSITE" id="PS50885">
    <property type="entry name" value="HAMP"/>
    <property type="match status" value="1"/>
</dbReference>
<evidence type="ECO:0000256" key="4">
    <source>
        <dbReference type="ARBA" id="ARBA00022475"/>
    </source>
</evidence>
<evidence type="ECO:0000256" key="7">
    <source>
        <dbReference type="ARBA" id="ARBA00022741"/>
    </source>
</evidence>
<dbReference type="InterPro" id="IPR036097">
    <property type="entry name" value="HisK_dim/P_sf"/>
</dbReference>
<dbReference type="RefSeq" id="WP_140473957.1">
    <property type="nucleotide sequence ID" value="NZ_RCZD01000009.1"/>
</dbReference>
<dbReference type="SMART" id="SM00388">
    <property type="entry name" value="HisKA"/>
    <property type="match status" value="1"/>
</dbReference>
<name>A0A502GB60_9GAMM</name>
<keyword evidence="9" id="KW-0067">ATP-binding</keyword>
<dbReference type="InterPro" id="IPR003594">
    <property type="entry name" value="HATPase_dom"/>
</dbReference>
<dbReference type="InterPro" id="IPR003661">
    <property type="entry name" value="HisK_dim/P_dom"/>
</dbReference>
<dbReference type="InterPro" id="IPR050980">
    <property type="entry name" value="2C_sensor_his_kinase"/>
</dbReference>
<accession>A0A502GB60</accession>
<dbReference type="SUPFAM" id="SSF55874">
    <property type="entry name" value="ATPase domain of HSP90 chaperone/DNA topoisomerase II/histidine kinase"/>
    <property type="match status" value="1"/>
</dbReference>
<reference evidence="13 14" key="1">
    <citation type="journal article" date="2019" name="Environ. Microbiol.">
        <title>Species interactions and distinct microbial communities in high Arctic permafrost affected cryosols are associated with the CH4 and CO2 gas fluxes.</title>
        <authorList>
            <person name="Altshuler I."/>
            <person name="Hamel J."/>
            <person name="Turney S."/>
            <person name="Magnuson E."/>
            <person name="Levesque R."/>
            <person name="Greer C."/>
            <person name="Whyte L.G."/>
        </authorList>
    </citation>
    <scope>NUCLEOTIDE SEQUENCE [LARGE SCALE GENOMIC DNA]</scope>
    <source>
        <strain evidence="13 14">E4</strain>
    </source>
</reference>
<evidence type="ECO:0000259" key="11">
    <source>
        <dbReference type="PROSITE" id="PS50109"/>
    </source>
</evidence>
<keyword evidence="10" id="KW-0472">Membrane</keyword>
<dbReference type="InterPro" id="IPR003660">
    <property type="entry name" value="HAMP_dom"/>
</dbReference>
<dbReference type="GO" id="GO:0000155">
    <property type="term" value="F:phosphorelay sensor kinase activity"/>
    <property type="evidence" value="ECO:0007669"/>
    <property type="project" value="InterPro"/>
</dbReference>
<dbReference type="InterPro" id="IPR004358">
    <property type="entry name" value="Sig_transdc_His_kin-like_C"/>
</dbReference>
<protein>
    <recommendedName>
        <fullName evidence="3">histidine kinase</fullName>
        <ecNumber evidence="3">2.7.13.3</ecNumber>
    </recommendedName>
</protein>
<dbReference type="EC" id="2.7.13.3" evidence="3"/>
<evidence type="ECO:0000256" key="5">
    <source>
        <dbReference type="ARBA" id="ARBA00022553"/>
    </source>
</evidence>
<evidence type="ECO:0000256" key="9">
    <source>
        <dbReference type="ARBA" id="ARBA00022840"/>
    </source>
</evidence>
<sequence length="435" mass="49576">MKKLFIQFFLLLLVCFLVMSMLVGLVYKVTAERTGRQSMNDLMKSSLYLMRSELREIPIKDWNKTINTLDLNLSFKLHIEPLGKRVLSPEMDKRLKDGEIIALDDEYTFIQRVPRSHYVLVVGPIPYLFYMHEMRILDLCLMMVIGLSLAFPVFLWMSPHWKDLVKLENSAQRLGNGYLDERTNFDSSSSLNRLGIAFNQMADNINTLIASKKQLIDGIAHELRTPLVRLRYRLAISENLPEVEQQAINRDIGQLEALINELLTYARLDRPQVALNLEKVNLADWLTDKVDDFSLINSDRDIALSVPQNVDFGGVDLRLMERVLDNLVNNALRYADKHLRISLWLEGDEANLQVEDDGPGIPAEERHRIFEPFVRLDPSRDRATGGCGLGLAIVHSIAVAYQGRVSVDASPSLGGACIRFTWPVKAVFNLNVEPR</sequence>
<evidence type="ECO:0000256" key="6">
    <source>
        <dbReference type="ARBA" id="ARBA00022679"/>
    </source>
</evidence>
<keyword evidence="6" id="KW-0808">Transferase</keyword>
<dbReference type="SUPFAM" id="SSF47384">
    <property type="entry name" value="Homodimeric domain of signal transducing histidine kinase"/>
    <property type="match status" value="1"/>
</dbReference>
<feature type="domain" description="Histidine kinase" evidence="11">
    <location>
        <begin position="218"/>
        <end position="426"/>
    </location>
</feature>
<evidence type="ECO:0000256" key="2">
    <source>
        <dbReference type="ARBA" id="ARBA00004651"/>
    </source>
</evidence>
<dbReference type="PRINTS" id="PR00344">
    <property type="entry name" value="BCTRLSENSOR"/>
</dbReference>
<dbReference type="PANTHER" id="PTHR44936">
    <property type="entry name" value="SENSOR PROTEIN CREC"/>
    <property type="match status" value="1"/>
</dbReference>
<dbReference type="Gene3D" id="3.30.565.10">
    <property type="entry name" value="Histidine kinase-like ATPase, C-terminal domain"/>
    <property type="match status" value="1"/>
</dbReference>
<feature type="transmembrane region" description="Helical" evidence="10">
    <location>
        <begin position="6"/>
        <end position="27"/>
    </location>
</feature>
<comment type="caution">
    <text evidence="13">The sequence shown here is derived from an EMBL/GenBank/DDBJ whole genome shotgun (WGS) entry which is preliminary data.</text>
</comment>
<dbReference type="Gene3D" id="1.10.287.130">
    <property type="match status" value="1"/>
</dbReference>
<dbReference type="CDD" id="cd16939">
    <property type="entry name" value="HATPase_RstB-like"/>
    <property type="match status" value="1"/>
</dbReference>
<dbReference type="CDD" id="cd06225">
    <property type="entry name" value="HAMP"/>
    <property type="match status" value="1"/>
</dbReference>
<keyword evidence="7" id="KW-0547">Nucleotide-binding</keyword>
<dbReference type="InterPro" id="IPR005467">
    <property type="entry name" value="His_kinase_dom"/>
</dbReference>
<evidence type="ECO:0000256" key="8">
    <source>
        <dbReference type="ARBA" id="ARBA00022777"/>
    </source>
</evidence>
<proteinExistence type="predicted"/>
<evidence type="ECO:0000259" key="12">
    <source>
        <dbReference type="PROSITE" id="PS50885"/>
    </source>
</evidence>
<evidence type="ECO:0000256" key="1">
    <source>
        <dbReference type="ARBA" id="ARBA00000085"/>
    </source>
</evidence>
<dbReference type="Proteomes" id="UP000317663">
    <property type="component" value="Unassembled WGS sequence"/>
</dbReference>
<dbReference type="OrthoDB" id="9804645at2"/>
<dbReference type="CDD" id="cd00082">
    <property type="entry name" value="HisKA"/>
    <property type="match status" value="1"/>
</dbReference>
<evidence type="ECO:0000256" key="10">
    <source>
        <dbReference type="SAM" id="Phobius"/>
    </source>
</evidence>
<evidence type="ECO:0000313" key="13">
    <source>
        <dbReference type="EMBL" id="TPG59289.1"/>
    </source>
</evidence>
<dbReference type="GO" id="GO:0005524">
    <property type="term" value="F:ATP binding"/>
    <property type="evidence" value="ECO:0007669"/>
    <property type="project" value="UniProtKB-KW"/>
</dbReference>
<keyword evidence="8 13" id="KW-0418">Kinase</keyword>
<keyword evidence="4" id="KW-1003">Cell membrane</keyword>
<feature type="domain" description="HAMP" evidence="12">
    <location>
        <begin position="164"/>
        <end position="210"/>
    </location>
</feature>
<dbReference type="EMBL" id="RCZD01000009">
    <property type="protein sequence ID" value="TPG59289.1"/>
    <property type="molecule type" value="Genomic_DNA"/>
</dbReference>
<comment type="catalytic activity">
    <reaction evidence="1">
        <text>ATP + protein L-histidine = ADP + protein N-phospho-L-histidine.</text>
        <dbReference type="EC" id="2.7.13.3"/>
    </reaction>
</comment>
<keyword evidence="5" id="KW-0597">Phosphoprotein</keyword>
<dbReference type="PANTHER" id="PTHR44936:SF10">
    <property type="entry name" value="SENSOR PROTEIN RSTB"/>
    <property type="match status" value="1"/>
</dbReference>
<keyword evidence="10" id="KW-0812">Transmembrane</keyword>
<evidence type="ECO:0000256" key="3">
    <source>
        <dbReference type="ARBA" id="ARBA00012438"/>
    </source>
</evidence>
<dbReference type="PROSITE" id="PS50109">
    <property type="entry name" value="HIS_KIN"/>
    <property type="match status" value="1"/>
</dbReference>
<comment type="subcellular location">
    <subcellularLocation>
        <location evidence="2">Cell membrane</location>
        <topology evidence="2">Multi-pass membrane protein</topology>
    </subcellularLocation>
</comment>